<reference evidence="2" key="1">
    <citation type="submission" date="2018-02" db="EMBL/GenBank/DDBJ databases">
        <authorList>
            <person name="Cohen D.B."/>
            <person name="Kent A.D."/>
        </authorList>
    </citation>
    <scope>NUCLEOTIDE SEQUENCE</scope>
</reference>
<organism evidence="2">
    <name type="scientific">Fagus sylvatica</name>
    <name type="common">Beechnut</name>
    <dbReference type="NCBI Taxonomy" id="28930"/>
    <lineage>
        <taxon>Eukaryota</taxon>
        <taxon>Viridiplantae</taxon>
        <taxon>Streptophyta</taxon>
        <taxon>Embryophyta</taxon>
        <taxon>Tracheophyta</taxon>
        <taxon>Spermatophyta</taxon>
        <taxon>Magnoliopsida</taxon>
        <taxon>eudicotyledons</taxon>
        <taxon>Gunneridae</taxon>
        <taxon>Pentapetalae</taxon>
        <taxon>rosids</taxon>
        <taxon>fabids</taxon>
        <taxon>Fagales</taxon>
        <taxon>Fagaceae</taxon>
        <taxon>Fagus</taxon>
    </lineage>
</organism>
<protein>
    <submittedName>
        <fullName evidence="2">Uncharacterized protein</fullName>
    </submittedName>
</protein>
<feature type="region of interest" description="Disordered" evidence="1">
    <location>
        <begin position="1"/>
        <end position="84"/>
    </location>
</feature>
<dbReference type="AlphaFoldDB" id="A0A2N9FMZ8"/>
<feature type="compositionally biased region" description="Pro residues" evidence="1">
    <location>
        <begin position="20"/>
        <end position="54"/>
    </location>
</feature>
<gene>
    <name evidence="2" type="ORF">FSB_LOCUS16470</name>
</gene>
<dbReference type="EMBL" id="OIVN01001002">
    <property type="protein sequence ID" value="SPC88588.1"/>
    <property type="molecule type" value="Genomic_DNA"/>
</dbReference>
<feature type="compositionally biased region" description="Low complexity" evidence="1">
    <location>
        <begin position="55"/>
        <end position="78"/>
    </location>
</feature>
<sequence length="148" mass="16050">MLKLFGFKCSKQGAAAATPQPAPPQQAPPQPAPPQPAPPQPAPPQPAPPQPAPQQAPQAAPKDAPKAPQQALQLAKAPESMKDHMGRMSIINNLPIHSNLSENGGRSQFWYTEDSSITRSRVQSLEGSHFEQKRTHKSDTRTVKKILY</sequence>
<name>A0A2N9FMZ8_FAGSY</name>
<evidence type="ECO:0000313" key="2">
    <source>
        <dbReference type="EMBL" id="SPC88588.1"/>
    </source>
</evidence>
<accession>A0A2N9FMZ8</accession>
<proteinExistence type="predicted"/>
<evidence type="ECO:0000256" key="1">
    <source>
        <dbReference type="SAM" id="MobiDB-lite"/>
    </source>
</evidence>